<dbReference type="PIRSF" id="PIRSF038896">
    <property type="entry name" value="NAPE-PLD"/>
    <property type="match status" value="1"/>
</dbReference>
<dbReference type="Proteomes" id="UP001589838">
    <property type="component" value="Unassembled WGS sequence"/>
</dbReference>
<dbReference type="SUPFAM" id="SSF56281">
    <property type="entry name" value="Metallo-hydrolase/oxidoreductase"/>
    <property type="match status" value="1"/>
</dbReference>
<dbReference type="RefSeq" id="WP_335960547.1">
    <property type="nucleotide sequence ID" value="NZ_JAXBLX010000010.1"/>
</dbReference>
<dbReference type="Gene3D" id="3.60.15.10">
    <property type="entry name" value="Ribonuclease Z/Hydroxyacylglutathione hydrolase-like"/>
    <property type="match status" value="1"/>
</dbReference>
<dbReference type="PANTHER" id="PTHR15032:SF4">
    <property type="entry name" value="N-ACYL-PHOSPHATIDYLETHANOLAMINE-HYDROLYZING PHOSPHOLIPASE D"/>
    <property type="match status" value="1"/>
</dbReference>
<accession>A0ABV6KBM6</accession>
<protein>
    <submittedName>
        <fullName evidence="2">MBL fold metallo-hydrolase</fullName>
    </submittedName>
</protein>
<evidence type="ECO:0000313" key="3">
    <source>
        <dbReference type="Proteomes" id="UP001589838"/>
    </source>
</evidence>
<evidence type="ECO:0000313" key="2">
    <source>
        <dbReference type="EMBL" id="MFC0470712.1"/>
    </source>
</evidence>
<proteinExistence type="predicted"/>
<sequence>MLYTFAVLIVLCVAILLFINMYPVFGGNPSREQQEVYEGFDNYQNGQFVNQVPTEMGMGITGMLSIIRDSLFSDDNDRSPTEDIPVSEIGWDQIKSEEDSLTWFGHSTFLLSIDNKKIFVDPMLRPRASPVSFVGGSKRYSEDLLSIIGELPSIDAVFITHDHYDHLDYASILQLNRKVSHYFVPLGVGVHLIRWGVEEEKITELNWWDETDFQGLTVTLTPAKHYSGRGLFNRNSTLWGGWVILGENTRFFTSGDSGYDEHFKEVGERYGPFDITLLDGGQYDDRWDWVHMTPEEAVQAHLDLMGENMMLIHWGAFTLAYHDWSEPIERALAEAENTAVNIIAPNIGETVLLNGDFFNVISRWWEL</sequence>
<gene>
    <name evidence="2" type="ORF">ACFFHM_09455</name>
</gene>
<dbReference type="InterPro" id="IPR024884">
    <property type="entry name" value="NAPE-PLD"/>
</dbReference>
<dbReference type="PANTHER" id="PTHR15032">
    <property type="entry name" value="N-ACYL-PHOSPHATIDYLETHANOLAMINE-HYDROLYZING PHOSPHOLIPASE D"/>
    <property type="match status" value="1"/>
</dbReference>
<keyword evidence="3" id="KW-1185">Reference proteome</keyword>
<organism evidence="2 3">
    <name type="scientific">Halalkalibacter kiskunsagensis</name>
    <dbReference type="NCBI Taxonomy" id="1548599"/>
    <lineage>
        <taxon>Bacteria</taxon>
        <taxon>Bacillati</taxon>
        <taxon>Bacillota</taxon>
        <taxon>Bacilli</taxon>
        <taxon>Bacillales</taxon>
        <taxon>Bacillaceae</taxon>
        <taxon>Halalkalibacter</taxon>
    </lineage>
</organism>
<dbReference type="EMBL" id="JBHLUX010000025">
    <property type="protein sequence ID" value="MFC0470712.1"/>
    <property type="molecule type" value="Genomic_DNA"/>
</dbReference>
<comment type="caution">
    <text evidence="2">The sequence shown here is derived from an EMBL/GenBank/DDBJ whole genome shotgun (WGS) entry which is preliminary data.</text>
</comment>
<dbReference type="InterPro" id="IPR001279">
    <property type="entry name" value="Metallo-B-lactamas"/>
</dbReference>
<evidence type="ECO:0000259" key="1">
    <source>
        <dbReference type="Pfam" id="PF12706"/>
    </source>
</evidence>
<feature type="domain" description="Metallo-beta-lactamase" evidence="1">
    <location>
        <begin position="119"/>
        <end position="314"/>
    </location>
</feature>
<dbReference type="Pfam" id="PF12706">
    <property type="entry name" value="Lactamase_B_2"/>
    <property type="match status" value="1"/>
</dbReference>
<name>A0ABV6KBM6_9BACI</name>
<reference evidence="2 3" key="1">
    <citation type="submission" date="2024-09" db="EMBL/GenBank/DDBJ databases">
        <authorList>
            <person name="Sun Q."/>
            <person name="Mori K."/>
        </authorList>
    </citation>
    <scope>NUCLEOTIDE SEQUENCE [LARGE SCALE GENOMIC DNA]</scope>
    <source>
        <strain evidence="2 3">NCAIM B.02610</strain>
    </source>
</reference>
<dbReference type="InterPro" id="IPR036866">
    <property type="entry name" value="RibonucZ/Hydroxyglut_hydro"/>
</dbReference>